<organism evidence="3 4">
    <name type="scientific">Phaedon cochleariae</name>
    <name type="common">Mustard beetle</name>
    <dbReference type="NCBI Taxonomy" id="80249"/>
    <lineage>
        <taxon>Eukaryota</taxon>
        <taxon>Metazoa</taxon>
        <taxon>Ecdysozoa</taxon>
        <taxon>Arthropoda</taxon>
        <taxon>Hexapoda</taxon>
        <taxon>Insecta</taxon>
        <taxon>Pterygota</taxon>
        <taxon>Neoptera</taxon>
        <taxon>Endopterygota</taxon>
        <taxon>Coleoptera</taxon>
        <taxon>Polyphaga</taxon>
        <taxon>Cucujiformia</taxon>
        <taxon>Chrysomeloidea</taxon>
        <taxon>Chrysomelidae</taxon>
        <taxon>Chrysomelinae</taxon>
        <taxon>Chrysomelini</taxon>
        <taxon>Phaedon</taxon>
    </lineage>
</organism>
<feature type="region of interest" description="Disordered" evidence="2">
    <location>
        <begin position="81"/>
        <end position="113"/>
    </location>
</feature>
<reference evidence="3" key="2">
    <citation type="submission" date="2022-10" db="EMBL/GenBank/DDBJ databases">
        <authorList>
            <consortium name="ENA_rothamsted_submissions"/>
            <consortium name="culmorum"/>
            <person name="King R."/>
        </authorList>
    </citation>
    <scope>NUCLEOTIDE SEQUENCE</scope>
</reference>
<gene>
    <name evidence="3" type="ORF">PHAECO_LOCUS7432</name>
</gene>
<keyword evidence="1" id="KW-0175">Coiled coil</keyword>
<sequence length="384" mass="44359">MLSRNHILFKNIWRQAVEECANPTLHKKARPLNILCKVKSADYRSISFTTIFQRQAKNDPKNSGTTENEIKAKPVLEVISPNLRGEEKQNSTVDLENIKEKSLQEQSEDETRKQILSTESIKKLKDKIIGRPEKEGDNKNIFTVKRRLRDYRREMGKATDVLEEESGLMGRSGKVVITAIAMKTINDKIDNLRKKNEKLTGENRVLKRSLHFTEKRTKKYNLVIYNLKGDNPLENVAQLFQDKLNIPCHESELRDAFRLGHSQNKDKPAPILVYFLRNKLKTEVLSNANRLRNTGIYISLDYTTEEYCKKKNLMENQQIAREQGKSAKIKRNSLIIEGVVHRVEQVEVPFASGREQKKKESRKRKQSTTPEPKVTKSKSTSISE</sequence>
<dbReference type="EMBL" id="OU896709">
    <property type="protein sequence ID" value="CAG9819979.1"/>
    <property type="molecule type" value="Genomic_DNA"/>
</dbReference>
<name>A0A9N9X330_PHACE</name>
<proteinExistence type="predicted"/>
<feature type="compositionally biased region" description="Basic and acidic residues" evidence="2">
    <location>
        <begin position="96"/>
        <end position="113"/>
    </location>
</feature>
<feature type="region of interest" description="Disordered" evidence="2">
    <location>
        <begin position="347"/>
        <end position="384"/>
    </location>
</feature>
<dbReference type="AlphaFoldDB" id="A0A9N9X330"/>
<evidence type="ECO:0000256" key="1">
    <source>
        <dbReference type="SAM" id="Coils"/>
    </source>
</evidence>
<protein>
    <submittedName>
        <fullName evidence="3">Uncharacterized protein</fullName>
    </submittedName>
</protein>
<keyword evidence="4" id="KW-1185">Reference proteome</keyword>
<evidence type="ECO:0000313" key="3">
    <source>
        <dbReference type="EMBL" id="CAG9819979.1"/>
    </source>
</evidence>
<accession>A0A9N9X330</accession>
<evidence type="ECO:0000313" key="4">
    <source>
        <dbReference type="Proteomes" id="UP001153737"/>
    </source>
</evidence>
<feature type="coiled-coil region" evidence="1">
    <location>
        <begin position="182"/>
        <end position="209"/>
    </location>
</feature>
<reference evidence="3" key="1">
    <citation type="submission" date="2022-01" db="EMBL/GenBank/DDBJ databases">
        <authorList>
            <person name="King R."/>
        </authorList>
    </citation>
    <scope>NUCLEOTIDE SEQUENCE</scope>
</reference>
<evidence type="ECO:0000256" key="2">
    <source>
        <dbReference type="SAM" id="MobiDB-lite"/>
    </source>
</evidence>
<dbReference type="OrthoDB" id="7417618at2759"/>
<dbReference type="Proteomes" id="UP001153737">
    <property type="component" value="Chromosome 3"/>
</dbReference>